<evidence type="ECO:0000313" key="2">
    <source>
        <dbReference type="EMBL" id="MFC2949593.1"/>
    </source>
</evidence>
<sequence length="184" mass="21463">MLKMRDLHDVPVLFELMSHPEVFPYVREKAQTMDEFYFLTRKTMEAEENGEVISRTIMDDHLHPIGTIGLFDIEEDHGFLATWIGRPFFGKGFNQRAKEQFLDELFYTQGIGGVFMKVRKSNTRSLRAVLKLPYAGIANELYPQVYRKINPHEEIYDLFVITKEHYLSYQQFAGTVAAEDEDVS</sequence>
<dbReference type="Proteomes" id="UP001595387">
    <property type="component" value="Unassembled WGS sequence"/>
</dbReference>
<name>A0ABV7A9U4_9BACI</name>
<keyword evidence="2" id="KW-0012">Acyltransferase</keyword>
<dbReference type="GO" id="GO:0016746">
    <property type="term" value="F:acyltransferase activity"/>
    <property type="evidence" value="ECO:0007669"/>
    <property type="project" value="UniProtKB-KW"/>
</dbReference>
<proteinExistence type="predicted"/>
<dbReference type="SUPFAM" id="SSF55729">
    <property type="entry name" value="Acyl-CoA N-acyltransferases (Nat)"/>
    <property type="match status" value="1"/>
</dbReference>
<dbReference type="RefSeq" id="WP_390307558.1">
    <property type="nucleotide sequence ID" value="NZ_JBHRRZ010000037.1"/>
</dbReference>
<gene>
    <name evidence="2" type="ORF">ACFODW_14825</name>
</gene>
<keyword evidence="3" id="KW-1185">Reference proteome</keyword>
<dbReference type="Pfam" id="PF13302">
    <property type="entry name" value="Acetyltransf_3"/>
    <property type="match status" value="1"/>
</dbReference>
<dbReference type="InterPro" id="IPR051531">
    <property type="entry name" value="N-acetyltransferase"/>
</dbReference>
<evidence type="ECO:0000259" key="1">
    <source>
        <dbReference type="Pfam" id="PF13302"/>
    </source>
</evidence>
<dbReference type="EC" id="2.3.-.-" evidence="2"/>
<feature type="domain" description="N-acetyltransferase" evidence="1">
    <location>
        <begin position="7"/>
        <end position="132"/>
    </location>
</feature>
<dbReference type="PANTHER" id="PTHR43792:SF1">
    <property type="entry name" value="N-ACETYLTRANSFERASE DOMAIN-CONTAINING PROTEIN"/>
    <property type="match status" value="1"/>
</dbReference>
<dbReference type="PANTHER" id="PTHR43792">
    <property type="entry name" value="GNAT FAMILY, PUTATIVE (AFU_ORTHOLOGUE AFUA_3G00765)-RELATED-RELATED"/>
    <property type="match status" value="1"/>
</dbReference>
<accession>A0ABV7A9U4</accession>
<reference evidence="3" key="1">
    <citation type="journal article" date="2019" name="Int. J. Syst. Evol. Microbiol.">
        <title>The Global Catalogue of Microorganisms (GCM) 10K type strain sequencing project: providing services to taxonomists for standard genome sequencing and annotation.</title>
        <authorList>
            <consortium name="The Broad Institute Genomics Platform"/>
            <consortium name="The Broad Institute Genome Sequencing Center for Infectious Disease"/>
            <person name="Wu L."/>
            <person name="Ma J."/>
        </authorList>
    </citation>
    <scope>NUCLEOTIDE SEQUENCE [LARGE SCALE GENOMIC DNA]</scope>
    <source>
        <strain evidence="3">KCTC 13193</strain>
    </source>
</reference>
<dbReference type="InterPro" id="IPR016181">
    <property type="entry name" value="Acyl_CoA_acyltransferase"/>
</dbReference>
<organism evidence="2 3">
    <name type="scientific">Virgibacillus sediminis</name>
    <dbReference type="NCBI Taxonomy" id="202260"/>
    <lineage>
        <taxon>Bacteria</taxon>
        <taxon>Bacillati</taxon>
        <taxon>Bacillota</taxon>
        <taxon>Bacilli</taxon>
        <taxon>Bacillales</taxon>
        <taxon>Bacillaceae</taxon>
        <taxon>Virgibacillus</taxon>
    </lineage>
</organism>
<dbReference type="Gene3D" id="3.40.630.30">
    <property type="match status" value="1"/>
</dbReference>
<keyword evidence="2" id="KW-0808">Transferase</keyword>
<comment type="caution">
    <text evidence="2">The sequence shown here is derived from an EMBL/GenBank/DDBJ whole genome shotgun (WGS) entry which is preliminary data.</text>
</comment>
<protein>
    <submittedName>
        <fullName evidence="2">GNAT family N-acetyltransferase</fullName>
        <ecNumber evidence="2">2.3.-.-</ecNumber>
    </submittedName>
</protein>
<dbReference type="EMBL" id="JBHRRZ010000037">
    <property type="protein sequence ID" value="MFC2949593.1"/>
    <property type="molecule type" value="Genomic_DNA"/>
</dbReference>
<dbReference type="InterPro" id="IPR000182">
    <property type="entry name" value="GNAT_dom"/>
</dbReference>
<evidence type="ECO:0000313" key="3">
    <source>
        <dbReference type="Proteomes" id="UP001595387"/>
    </source>
</evidence>